<dbReference type="InterPro" id="IPR010886">
    <property type="entry name" value="Hc1"/>
</dbReference>
<dbReference type="EMBL" id="LR798360">
    <property type="protein sequence ID" value="CAB5226275.1"/>
    <property type="molecule type" value="Genomic_DNA"/>
</dbReference>
<dbReference type="GO" id="GO:0030527">
    <property type="term" value="F:structural constituent of chromatin"/>
    <property type="evidence" value="ECO:0007669"/>
    <property type="project" value="InterPro"/>
</dbReference>
<gene>
    <name evidence="1" type="ORF">UFOVP760_54</name>
</gene>
<protein>
    <recommendedName>
        <fullName evidence="2">Histone H1</fullName>
    </recommendedName>
</protein>
<organism evidence="1">
    <name type="scientific">uncultured Caudovirales phage</name>
    <dbReference type="NCBI Taxonomy" id="2100421"/>
    <lineage>
        <taxon>Viruses</taxon>
        <taxon>Duplodnaviria</taxon>
        <taxon>Heunggongvirae</taxon>
        <taxon>Uroviricota</taxon>
        <taxon>Caudoviricetes</taxon>
        <taxon>Peduoviridae</taxon>
        <taxon>Maltschvirus</taxon>
        <taxon>Maltschvirus maltsch</taxon>
    </lineage>
</organism>
<evidence type="ECO:0000313" key="1">
    <source>
        <dbReference type="EMBL" id="CAB5226275.1"/>
    </source>
</evidence>
<evidence type="ECO:0008006" key="2">
    <source>
        <dbReference type="Google" id="ProtNLM"/>
    </source>
</evidence>
<reference evidence="1" key="1">
    <citation type="submission" date="2020-05" db="EMBL/GenBank/DDBJ databases">
        <authorList>
            <person name="Chiriac C."/>
            <person name="Salcher M."/>
            <person name="Ghai R."/>
            <person name="Kavagutti S V."/>
        </authorList>
    </citation>
    <scope>NUCLEOTIDE SEQUENCE</scope>
</reference>
<sequence length="64" mass="7125">MSTNTSNTLTELVASFALDAEKFYSGNNAAGARARKTLQEIIKYGRTERKTIQETKNARKATKE</sequence>
<name>A0A6J7X5J6_9CAUD</name>
<proteinExistence type="predicted"/>
<dbReference type="GO" id="GO:0003677">
    <property type="term" value="F:DNA binding"/>
    <property type="evidence" value="ECO:0007669"/>
    <property type="project" value="InterPro"/>
</dbReference>
<accession>A0A6J7X5J6</accession>
<dbReference type="Pfam" id="PF07432">
    <property type="entry name" value="Hc1"/>
    <property type="match status" value="1"/>
</dbReference>